<keyword evidence="9" id="KW-1185">Reference proteome</keyword>
<feature type="transmembrane region" description="Helical" evidence="6">
    <location>
        <begin position="248"/>
        <end position="274"/>
    </location>
</feature>
<feature type="transmembrane region" description="Helical" evidence="6">
    <location>
        <begin position="76"/>
        <end position="96"/>
    </location>
</feature>
<feature type="transmembrane region" description="Helical" evidence="6">
    <location>
        <begin position="286"/>
        <end position="309"/>
    </location>
</feature>
<comment type="caution">
    <text evidence="8">The sequence shown here is derived from an EMBL/GenBank/DDBJ whole genome shotgun (WGS) entry which is preliminary data.</text>
</comment>
<dbReference type="HAMAP" id="MF_01350">
    <property type="entry name" value="NDH1_NuoH"/>
    <property type="match status" value="1"/>
</dbReference>
<evidence type="ECO:0000256" key="3">
    <source>
        <dbReference type="ARBA" id="ARBA00022692"/>
    </source>
</evidence>
<evidence type="ECO:0000256" key="7">
    <source>
        <dbReference type="RuleBase" id="RU000471"/>
    </source>
</evidence>
<dbReference type="NCBIfam" id="NF004741">
    <property type="entry name" value="PRK06076.1-2"/>
    <property type="match status" value="1"/>
</dbReference>
<organism evidence="8 9">
    <name type="scientific">Leptospira inadai serovar Lyme</name>
    <dbReference type="NCBI Taxonomy" id="293084"/>
    <lineage>
        <taxon>Bacteria</taxon>
        <taxon>Pseudomonadati</taxon>
        <taxon>Spirochaetota</taxon>
        <taxon>Spirochaetia</taxon>
        <taxon>Leptospirales</taxon>
        <taxon>Leptospiraceae</taxon>
        <taxon>Leptospira</taxon>
    </lineage>
</organism>
<comment type="function">
    <text evidence="6">NDH-1 shuttles electrons from NADH, via FMN and iron-sulfur (Fe-S) centers, to quinones in the respiratory chain. The immediate electron acceptor for the enzyme in this species is believed to be ubiquinone. Couples the redox reaction to proton translocation (for every two electrons transferred, four hydrogen ions are translocated across the cytoplasmic membrane), and thus conserves the redox energy in a proton gradient. This subunit may bind ubiquinone.</text>
</comment>
<dbReference type="InterPro" id="IPR018086">
    <property type="entry name" value="NADH_UbQ_OxRdtase_su1_CS"/>
</dbReference>
<evidence type="ECO:0000256" key="2">
    <source>
        <dbReference type="ARBA" id="ARBA00022519"/>
    </source>
</evidence>
<evidence type="ECO:0000256" key="5">
    <source>
        <dbReference type="ARBA" id="ARBA00023136"/>
    </source>
</evidence>
<keyword evidence="6" id="KW-1003">Cell membrane</keyword>
<name>A0ABX4YCY4_9LEPT</name>
<comment type="similarity">
    <text evidence="6 7">Belongs to the complex I subunit 1 family.</text>
</comment>
<evidence type="ECO:0000313" key="8">
    <source>
        <dbReference type="EMBL" id="PNV71761.1"/>
    </source>
</evidence>
<comment type="catalytic activity">
    <reaction evidence="6">
        <text>a quinone + NADH + 5 H(+)(in) = a quinol + NAD(+) + 4 H(+)(out)</text>
        <dbReference type="Rhea" id="RHEA:57888"/>
        <dbReference type="ChEBI" id="CHEBI:15378"/>
        <dbReference type="ChEBI" id="CHEBI:24646"/>
        <dbReference type="ChEBI" id="CHEBI:57540"/>
        <dbReference type="ChEBI" id="CHEBI:57945"/>
        <dbReference type="ChEBI" id="CHEBI:132124"/>
    </reaction>
</comment>
<keyword evidence="6" id="KW-0874">Quinone</keyword>
<keyword evidence="6" id="KW-1278">Translocase</keyword>
<evidence type="ECO:0000256" key="1">
    <source>
        <dbReference type="ARBA" id="ARBA00004141"/>
    </source>
</evidence>
<sequence length="352" mass="39248">MDWNQILFWLLKSALFFGVFITACAYYTLAERKVAGYIQDRKGPNRAGPFGLLQPLADGIKFLTKEEIFPKNVNKVMYLIAPAISMTCAIMAWAVIPLGGVLPLPGWVTEKTGLSVLDLQIANPDTGILFLFAVSSLSVYGIILAGWSSNNKYSLIGGIRSTAQMISYELPLGMSVAAIVILTGSLRLTDINDAQIGQWNIFKLPGFIAFSIFVVAMFAETNRLPFDLAEAESELVVGFHTEYGAFKFALFFIAEYMNMITMSCVVTLLFFGGYNVPFGILEGSSFHALFGLALFAIKVLFFAFLFMWVRWTLPRFRYDQLMTIGWKTMIPWAVANIVVASAYIGMDGFWKW</sequence>
<dbReference type="EC" id="7.1.1.-" evidence="6"/>
<gene>
    <name evidence="6" type="primary">nuoH</name>
    <name evidence="8" type="ORF">BES34_020890</name>
</gene>
<dbReference type="PROSITE" id="PS00668">
    <property type="entry name" value="COMPLEX1_ND1_2"/>
    <property type="match status" value="1"/>
</dbReference>
<dbReference type="InterPro" id="IPR001694">
    <property type="entry name" value="NADH_UbQ_OxRdtase_su1/FPO"/>
</dbReference>
<feature type="transmembrane region" description="Helical" evidence="6">
    <location>
        <begin position="168"/>
        <end position="189"/>
    </location>
</feature>
<keyword evidence="2" id="KW-0997">Cell inner membrane</keyword>
<dbReference type="Proteomes" id="UP000094669">
    <property type="component" value="Unassembled WGS sequence"/>
</dbReference>
<evidence type="ECO:0000256" key="4">
    <source>
        <dbReference type="ARBA" id="ARBA00022989"/>
    </source>
</evidence>
<dbReference type="PANTHER" id="PTHR11432">
    <property type="entry name" value="NADH DEHYDROGENASE SUBUNIT 1"/>
    <property type="match status" value="1"/>
</dbReference>
<dbReference type="EMBL" id="MCRM02000040">
    <property type="protein sequence ID" value="PNV71761.1"/>
    <property type="molecule type" value="Genomic_DNA"/>
</dbReference>
<proteinExistence type="inferred from homology"/>
<keyword evidence="6" id="KW-0830">Ubiquinone</keyword>
<feature type="transmembrane region" description="Helical" evidence="6">
    <location>
        <begin position="127"/>
        <end position="147"/>
    </location>
</feature>
<dbReference type="RefSeq" id="WP_010412534.1">
    <property type="nucleotide sequence ID" value="NZ_MCRM02000040.1"/>
</dbReference>
<evidence type="ECO:0000256" key="6">
    <source>
        <dbReference type="HAMAP-Rule" id="MF_01350"/>
    </source>
</evidence>
<dbReference type="Pfam" id="PF00146">
    <property type="entry name" value="NADHdh"/>
    <property type="match status" value="1"/>
</dbReference>
<keyword evidence="5 6" id="KW-0472">Membrane</keyword>
<accession>A0ABX4YCY4</accession>
<feature type="transmembrane region" description="Helical" evidence="6">
    <location>
        <begin position="6"/>
        <end position="29"/>
    </location>
</feature>
<keyword evidence="3 6" id="KW-0812">Transmembrane</keyword>
<comment type="subunit">
    <text evidence="6">NDH-1 is composed of 14 different subunits. Subunits NuoA, H, J, K, L, M, N constitute the membrane sector of the complex.</text>
</comment>
<comment type="subcellular location">
    <subcellularLocation>
        <location evidence="6 7">Cell membrane</location>
        <topology evidence="6 7">Multi-pass membrane protein</topology>
    </subcellularLocation>
    <subcellularLocation>
        <location evidence="1">Membrane</location>
        <topology evidence="1">Multi-pass membrane protein</topology>
    </subcellularLocation>
</comment>
<feature type="transmembrane region" description="Helical" evidence="6">
    <location>
        <begin position="329"/>
        <end position="346"/>
    </location>
</feature>
<dbReference type="PANTHER" id="PTHR11432:SF3">
    <property type="entry name" value="NADH-UBIQUINONE OXIDOREDUCTASE CHAIN 1"/>
    <property type="match status" value="1"/>
</dbReference>
<evidence type="ECO:0000313" key="9">
    <source>
        <dbReference type="Proteomes" id="UP000094669"/>
    </source>
</evidence>
<keyword evidence="6 7" id="KW-0520">NAD</keyword>
<protein>
    <recommendedName>
        <fullName evidence="6">NADH-quinone oxidoreductase subunit H</fullName>
        <ecNumber evidence="6">7.1.1.-</ecNumber>
    </recommendedName>
    <alternativeName>
        <fullName evidence="6">NADH dehydrogenase I subunit H</fullName>
    </alternativeName>
    <alternativeName>
        <fullName evidence="6">NDH-1 subunit H</fullName>
    </alternativeName>
</protein>
<feature type="transmembrane region" description="Helical" evidence="6">
    <location>
        <begin position="201"/>
        <end position="219"/>
    </location>
</feature>
<keyword evidence="4 6" id="KW-1133">Transmembrane helix</keyword>
<reference evidence="8" key="1">
    <citation type="submission" date="2018-01" db="EMBL/GenBank/DDBJ databases">
        <title>Genomic characterization of Leptospira inadai serogroup Lyme isolated from captured rat in Brazil and comparative analysis with human reference strain.</title>
        <authorList>
            <person name="Moreno L.Z."/>
            <person name="Loureiro A.P."/>
            <person name="Miraglia F."/>
            <person name="Kremer F.S."/>
            <person name="Eslabao M.R."/>
            <person name="Dellagostin O.A."/>
            <person name="Lilenbaum W."/>
            <person name="Moreno A.M."/>
        </authorList>
    </citation>
    <scope>NUCLEOTIDE SEQUENCE [LARGE SCALE GENOMIC DNA]</scope>
    <source>
        <strain evidence="8">M34/99</strain>
    </source>
</reference>